<dbReference type="InterPro" id="IPR052564">
    <property type="entry name" value="N-acetyltrans/Recomb-assoc"/>
</dbReference>
<evidence type="ECO:0000313" key="2">
    <source>
        <dbReference type="EMBL" id="MBC2604418.1"/>
    </source>
</evidence>
<dbReference type="RefSeq" id="WP_185695027.1">
    <property type="nucleotide sequence ID" value="NZ_JACHVA010000143.1"/>
</dbReference>
<sequence>MTEQVSGVRDLSREDLAGCQEIYRRAALESDPHAYSSKQREVWASFADEEGFSDFMMGDGGLVVEKDGAVCGFSSYEENGYIRCLYVSPDFQRSGVGGTLLSIMLNRLTGSPRIWTIASLFSRGLFARHGFTLTETEHKVHRGVAFERYIMDFTSR</sequence>
<dbReference type="InterPro" id="IPR000182">
    <property type="entry name" value="GNAT_dom"/>
</dbReference>
<feature type="domain" description="N-acetyltransferase" evidence="1">
    <location>
        <begin position="6"/>
        <end position="156"/>
    </location>
</feature>
<keyword evidence="2" id="KW-0808">Transferase</keyword>
<organism evidence="2 3">
    <name type="scientific">Puniceicoccus vermicola</name>
    <dbReference type="NCBI Taxonomy" id="388746"/>
    <lineage>
        <taxon>Bacteria</taxon>
        <taxon>Pseudomonadati</taxon>
        <taxon>Verrucomicrobiota</taxon>
        <taxon>Opitutia</taxon>
        <taxon>Puniceicoccales</taxon>
        <taxon>Puniceicoccaceae</taxon>
        <taxon>Puniceicoccus</taxon>
    </lineage>
</organism>
<dbReference type="PANTHER" id="PTHR43451:SF1">
    <property type="entry name" value="ACETYLTRANSFERASE"/>
    <property type="match status" value="1"/>
</dbReference>
<dbReference type="Proteomes" id="UP000525652">
    <property type="component" value="Unassembled WGS sequence"/>
</dbReference>
<dbReference type="EMBL" id="JACHVA010000143">
    <property type="protein sequence ID" value="MBC2604418.1"/>
    <property type="molecule type" value="Genomic_DNA"/>
</dbReference>
<reference evidence="2 3" key="1">
    <citation type="submission" date="2020-07" db="EMBL/GenBank/DDBJ databases">
        <authorList>
            <person name="Feng X."/>
        </authorList>
    </citation>
    <scope>NUCLEOTIDE SEQUENCE [LARGE SCALE GENOMIC DNA]</scope>
    <source>
        <strain evidence="2 3">JCM14086</strain>
    </source>
</reference>
<accession>A0A7X1B2G9</accession>
<name>A0A7X1B2G9_9BACT</name>
<evidence type="ECO:0000259" key="1">
    <source>
        <dbReference type="PROSITE" id="PS51186"/>
    </source>
</evidence>
<dbReference type="SUPFAM" id="SSF55729">
    <property type="entry name" value="Acyl-CoA N-acyltransferases (Nat)"/>
    <property type="match status" value="1"/>
</dbReference>
<evidence type="ECO:0000313" key="3">
    <source>
        <dbReference type="Proteomes" id="UP000525652"/>
    </source>
</evidence>
<dbReference type="AlphaFoldDB" id="A0A7X1B2G9"/>
<dbReference type="GO" id="GO:0016747">
    <property type="term" value="F:acyltransferase activity, transferring groups other than amino-acyl groups"/>
    <property type="evidence" value="ECO:0007669"/>
    <property type="project" value="InterPro"/>
</dbReference>
<dbReference type="PANTHER" id="PTHR43451">
    <property type="entry name" value="ACETYLTRANSFERASE (GNAT) FAMILY PROTEIN"/>
    <property type="match status" value="1"/>
</dbReference>
<dbReference type="Gene3D" id="3.40.630.30">
    <property type="match status" value="1"/>
</dbReference>
<protein>
    <submittedName>
        <fullName evidence="2">GNAT family N-acetyltransferase</fullName>
    </submittedName>
</protein>
<proteinExistence type="predicted"/>
<dbReference type="CDD" id="cd04301">
    <property type="entry name" value="NAT_SF"/>
    <property type="match status" value="1"/>
</dbReference>
<comment type="caution">
    <text evidence="2">The sequence shown here is derived from an EMBL/GenBank/DDBJ whole genome shotgun (WGS) entry which is preliminary data.</text>
</comment>
<dbReference type="Pfam" id="PF13673">
    <property type="entry name" value="Acetyltransf_10"/>
    <property type="match status" value="1"/>
</dbReference>
<keyword evidence="3" id="KW-1185">Reference proteome</keyword>
<dbReference type="InterPro" id="IPR016181">
    <property type="entry name" value="Acyl_CoA_acyltransferase"/>
</dbReference>
<gene>
    <name evidence="2" type="ORF">H5P30_21770</name>
</gene>
<dbReference type="PROSITE" id="PS51186">
    <property type="entry name" value="GNAT"/>
    <property type="match status" value="1"/>
</dbReference>